<keyword evidence="3" id="KW-1185">Reference proteome</keyword>
<feature type="compositionally biased region" description="Basic residues" evidence="1">
    <location>
        <begin position="145"/>
        <end position="154"/>
    </location>
</feature>
<dbReference type="EMBL" id="JBEZAE010000027">
    <property type="protein sequence ID" value="MEU7074538.1"/>
    <property type="molecule type" value="Genomic_DNA"/>
</dbReference>
<accession>A0ABV3CK67</accession>
<reference evidence="2 3" key="1">
    <citation type="submission" date="2024-06" db="EMBL/GenBank/DDBJ databases">
        <title>The Natural Products Discovery Center: Release of the First 8490 Sequenced Strains for Exploring Actinobacteria Biosynthetic Diversity.</title>
        <authorList>
            <person name="Kalkreuter E."/>
            <person name="Kautsar S.A."/>
            <person name="Yang D."/>
            <person name="Bader C.D."/>
            <person name="Teijaro C.N."/>
            <person name="Fluegel L."/>
            <person name="Davis C.M."/>
            <person name="Simpson J.R."/>
            <person name="Lauterbach L."/>
            <person name="Steele A.D."/>
            <person name="Gui C."/>
            <person name="Meng S."/>
            <person name="Li G."/>
            <person name="Viehrig K."/>
            <person name="Ye F."/>
            <person name="Su P."/>
            <person name="Kiefer A.F."/>
            <person name="Nichols A."/>
            <person name="Cepeda A.J."/>
            <person name="Yan W."/>
            <person name="Fan B."/>
            <person name="Jiang Y."/>
            <person name="Adhikari A."/>
            <person name="Zheng C.-J."/>
            <person name="Schuster L."/>
            <person name="Cowan T.M."/>
            <person name="Smanski M.J."/>
            <person name="Chevrette M.G."/>
            <person name="De Carvalho L.P.S."/>
            <person name="Shen B."/>
        </authorList>
    </citation>
    <scope>NUCLEOTIDE SEQUENCE [LARGE SCALE GENOMIC DNA]</scope>
    <source>
        <strain evidence="2 3">NPDC045974</strain>
    </source>
</reference>
<comment type="caution">
    <text evidence="2">The sequence shown here is derived from an EMBL/GenBank/DDBJ whole genome shotgun (WGS) entry which is preliminary data.</text>
</comment>
<feature type="region of interest" description="Disordered" evidence="1">
    <location>
        <begin position="114"/>
        <end position="154"/>
    </location>
</feature>
<feature type="compositionally biased region" description="Basic residues" evidence="1">
    <location>
        <begin position="127"/>
        <end position="137"/>
    </location>
</feature>
<dbReference type="Proteomes" id="UP001551329">
    <property type="component" value="Unassembled WGS sequence"/>
</dbReference>
<gene>
    <name evidence="2" type="ORF">AB0A88_31060</name>
</gene>
<dbReference type="RefSeq" id="WP_358475946.1">
    <property type="nucleotide sequence ID" value="NZ_JBEZAE010000027.1"/>
</dbReference>
<evidence type="ECO:0000313" key="3">
    <source>
        <dbReference type="Proteomes" id="UP001551329"/>
    </source>
</evidence>
<evidence type="ECO:0000313" key="2">
    <source>
        <dbReference type="EMBL" id="MEU7074538.1"/>
    </source>
</evidence>
<organism evidence="2 3">
    <name type="scientific">Streptomyces narbonensis</name>
    <dbReference type="NCBI Taxonomy" id="67333"/>
    <lineage>
        <taxon>Bacteria</taxon>
        <taxon>Bacillati</taxon>
        <taxon>Actinomycetota</taxon>
        <taxon>Actinomycetes</taxon>
        <taxon>Kitasatosporales</taxon>
        <taxon>Streptomycetaceae</taxon>
        <taxon>Streptomyces</taxon>
    </lineage>
</organism>
<sequence length="154" mass="17065">MRGFFARRKARQTAEGATVHGPLAQINGVGGDVHVTLGAVPPPPEAPEIESARAAYATRVRQRYGGLDLEVLTPLQEQGERPLVLRLRDVFVAQSVRADPPPVELPQELLRRLMDPAEADSSTGRAVTRRPGRRRRSACATNRTRTSRRRSWRA</sequence>
<evidence type="ECO:0000256" key="1">
    <source>
        <dbReference type="SAM" id="MobiDB-lite"/>
    </source>
</evidence>
<protein>
    <submittedName>
        <fullName evidence="2">Uncharacterized protein</fullName>
    </submittedName>
</protein>
<name>A0ABV3CK67_9ACTN</name>
<proteinExistence type="predicted"/>